<proteinExistence type="inferred from homology"/>
<evidence type="ECO:0000256" key="3">
    <source>
        <dbReference type="SAM" id="SignalP"/>
    </source>
</evidence>
<dbReference type="InterPro" id="IPR058625">
    <property type="entry name" value="MdtA-like_BSH"/>
</dbReference>
<dbReference type="Proteomes" id="UP001056201">
    <property type="component" value="Chromosome 1"/>
</dbReference>
<sequence>MGKKGLKTAAVAAAVLVLAVGIAAAVKSQRQDPPAAGKAEVVLEFTSREVVQPQSMAMPLVLQFSGPLVAPQTAVVRAKAAGTLLSLAVEEGSRVRAGQALGQVDLAELDSRVNERHAMLESARAQLAQAERNYQSNLRLADQQFISTNALDTSRSQLDAARAQMNAAQAQVNSLRVTQRDAALVAPISGVVARRHVVPGEKLAAEQQVLTLVDLARLELAGSVGTHEVSLLQPGMPVQVQVEGVATPVAARLARIAPAAEPGTRSIGVTVAFDNPKETFRAGQYALARVVLDDPQQRLTLPASAIGHQSGQEHVWLIEGGALARRAVTTGRRDEAGGRVEVLQGVGPQAQVLAARFDNLREGAKAVLLPGKSAAVAASGASAPVIK</sequence>
<dbReference type="NCBIfam" id="TIGR01730">
    <property type="entry name" value="RND_mfp"/>
    <property type="match status" value="1"/>
</dbReference>
<gene>
    <name evidence="6" type="ORF">MW290_10475</name>
</gene>
<feature type="signal peptide" evidence="3">
    <location>
        <begin position="1"/>
        <end position="24"/>
    </location>
</feature>
<comment type="similarity">
    <text evidence="1">Belongs to the membrane fusion protein (MFP) (TC 8.A.1) family.</text>
</comment>
<evidence type="ECO:0000259" key="4">
    <source>
        <dbReference type="Pfam" id="PF25917"/>
    </source>
</evidence>
<dbReference type="EMBL" id="CP097635">
    <property type="protein sequence ID" value="URI06344.1"/>
    <property type="molecule type" value="Genomic_DNA"/>
</dbReference>
<dbReference type="PANTHER" id="PTHR30469:SF15">
    <property type="entry name" value="HLYD FAMILY OF SECRETION PROTEINS"/>
    <property type="match status" value="1"/>
</dbReference>
<dbReference type="Gene3D" id="2.40.420.20">
    <property type="match status" value="1"/>
</dbReference>
<accession>A0ABY4S553</accession>
<dbReference type="Gene3D" id="2.40.30.170">
    <property type="match status" value="1"/>
</dbReference>
<feature type="domain" description="CusB-like beta-barrel" evidence="5">
    <location>
        <begin position="228"/>
        <end position="290"/>
    </location>
</feature>
<name>A0ABY4S553_AQUTE</name>
<feature type="domain" description="Multidrug resistance protein MdtA-like barrel-sandwich hybrid" evidence="4">
    <location>
        <begin position="73"/>
        <end position="213"/>
    </location>
</feature>
<dbReference type="InterPro" id="IPR006143">
    <property type="entry name" value="RND_pump_MFP"/>
</dbReference>
<keyword evidence="2" id="KW-0175">Coiled coil</keyword>
<evidence type="ECO:0000313" key="7">
    <source>
        <dbReference type="Proteomes" id="UP001056201"/>
    </source>
</evidence>
<dbReference type="SUPFAM" id="SSF111369">
    <property type="entry name" value="HlyD-like secretion proteins"/>
    <property type="match status" value="1"/>
</dbReference>
<dbReference type="PANTHER" id="PTHR30469">
    <property type="entry name" value="MULTIDRUG RESISTANCE PROTEIN MDTA"/>
    <property type="match status" value="1"/>
</dbReference>
<keyword evidence="3" id="KW-0732">Signal</keyword>
<reference evidence="6" key="1">
    <citation type="submission" date="2022-05" db="EMBL/GenBank/DDBJ databases">
        <title>An RpoN-dependent PEP-CTERM gene is involved in floc formation of an Aquincola tertiaricarbonis strain.</title>
        <authorList>
            <person name="Qiu D."/>
            <person name="Xia M."/>
        </authorList>
    </citation>
    <scope>NUCLEOTIDE SEQUENCE</scope>
    <source>
        <strain evidence="6">RN12</strain>
    </source>
</reference>
<evidence type="ECO:0000259" key="5">
    <source>
        <dbReference type="Pfam" id="PF25954"/>
    </source>
</evidence>
<dbReference type="Pfam" id="PF25917">
    <property type="entry name" value="BSH_RND"/>
    <property type="match status" value="1"/>
</dbReference>
<protein>
    <submittedName>
        <fullName evidence="6">Efflux RND transporter periplasmic adaptor subunit</fullName>
    </submittedName>
</protein>
<evidence type="ECO:0000313" key="6">
    <source>
        <dbReference type="EMBL" id="URI06344.1"/>
    </source>
</evidence>
<evidence type="ECO:0000256" key="2">
    <source>
        <dbReference type="SAM" id="Coils"/>
    </source>
</evidence>
<dbReference type="RefSeq" id="WP_250194607.1">
    <property type="nucleotide sequence ID" value="NZ_CP097635.1"/>
</dbReference>
<keyword evidence="7" id="KW-1185">Reference proteome</keyword>
<evidence type="ECO:0000256" key="1">
    <source>
        <dbReference type="ARBA" id="ARBA00009477"/>
    </source>
</evidence>
<dbReference type="InterPro" id="IPR058792">
    <property type="entry name" value="Beta-barrel_RND_2"/>
</dbReference>
<dbReference type="Pfam" id="PF25954">
    <property type="entry name" value="Beta-barrel_RND_2"/>
    <property type="match status" value="1"/>
</dbReference>
<dbReference type="Gene3D" id="2.40.50.100">
    <property type="match status" value="1"/>
</dbReference>
<dbReference type="Gene3D" id="1.10.287.470">
    <property type="entry name" value="Helix hairpin bin"/>
    <property type="match status" value="1"/>
</dbReference>
<feature type="chain" id="PRO_5045739567" evidence="3">
    <location>
        <begin position="25"/>
        <end position="387"/>
    </location>
</feature>
<organism evidence="6 7">
    <name type="scientific">Aquincola tertiaricarbonis</name>
    <dbReference type="NCBI Taxonomy" id="391953"/>
    <lineage>
        <taxon>Bacteria</taxon>
        <taxon>Pseudomonadati</taxon>
        <taxon>Pseudomonadota</taxon>
        <taxon>Betaproteobacteria</taxon>
        <taxon>Burkholderiales</taxon>
        <taxon>Sphaerotilaceae</taxon>
        <taxon>Aquincola</taxon>
    </lineage>
</organism>
<feature type="coiled-coil region" evidence="2">
    <location>
        <begin position="113"/>
        <end position="178"/>
    </location>
</feature>